<dbReference type="InterPro" id="IPR058031">
    <property type="entry name" value="AAA_lid_NorR"/>
</dbReference>
<dbReference type="Gene3D" id="1.10.8.60">
    <property type="match status" value="1"/>
</dbReference>
<keyword evidence="3" id="KW-0805">Transcription regulation</keyword>
<dbReference type="SUPFAM" id="SSF52540">
    <property type="entry name" value="P-loop containing nucleoside triphosphate hydrolases"/>
    <property type="match status" value="1"/>
</dbReference>
<accession>Q93QH0</accession>
<dbReference type="PANTHER" id="PTHR32071:SF122">
    <property type="entry name" value="SIGMA FACTOR"/>
    <property type="match status" value="1"/>
</dbReference>
<dbReference type="EMBL" id="AF257214">
    <property type="protein sequence ID" value="AAK73159.1"/>
    <property type="molecule type" value="Genomic_DNA"/>
</dbReference>
<dbReference type="PANTHER" id="PTHR32071">
    <property type="entry name" value="TRANSCRIPTIONAL REGULATORY PROTEIN"/>
    <property type="match status" value="1"/>
</dbReference>
<reference evidence="6" key="1">
    <citation type="journal article" date="2002" name="Appl. Microbiol. Biotechnol.">
        <title>Identification of two gene clusters involved in cyclohexanone oxidation in Brevibacterium epidermidis strain HCU.</title>
        <authorList>
            <person name="Brzostowicz P.C."/>
            <person name="Blasko M.S."/>
            <person name="Rouviere P.E."/>
        </authorList>
    </citation>
    <scope>NUCLEOTIDE SEQUENCE</scope>
    <source>
        <strain evidence="6">HCU</strain>
    </source>
</reference>
<evidence type="ECO:0000256" key="4">
    <source>
        <dbReference type="ARBA" id="ARBA00023163"/>
    </source>
</evidence>
<dbReference type="InterPro" id="IPR002197">
    <property type="entry name" value="HTH_Fis"/>
</dbReference>
<evidence type="ECO:0000256" key="3">
    <source>
        <dbReference type="ARBA" id="ARBA00023015"/>
    </source>
</evidence>
<dbReference type="SUPFAM" id="SSF46689">
    <property type="entry name" value="Homeodomain-like"/>
    <property type="match status" value="1"/>
</dbReference>
<keyword evidence="2" id="KW-0067">ATP-binding</keyword>
<name>Q93QH0_9MICO</name>
<feature type="domain" description="Sigma-54 factor interaction" evidence="5">
    <location>
        <begin position="329"/>
        <end position="388"/>
    </location>
</feature>
<dbReference type="InterPro" id="IPR002078">
    <property type="entry name" value="Sigma_54_int"/>
</dbReference>
<dbReference type="PRINTS" id="PR01590">
    <property type="entry name" value="HTHFIS"/>
</dbReference>
<proteinExistence type="predicted"/>
<dbReference type="AlphaFoldDB" id="Q93QH0"/>
<dbReference type="Pfam" id="PF25601">
    <property type="entry name" value="AAA_lid_14"/>
    <property type="match status" value="1"/>
</dbReference>
<dbReference type="InterPro" id="IPR029016">
    <property type="entry name" value="GAF-like_dom_sf"/>
</dbReference>
<evidence type="ECO:0000259" key="5">
    <source>
        <dbReference type="PROSITE" id="PS50045"/>
    </source>
</evidence>
<dbReference type="InterPro" id="IPR025944">
    <property type="entry name" value="Sigma_54_int_dom_CS"/>
</dbReference>
<keyword evidence="4" id="KW-0804">Transcription</keyword>
<evidence type="ECO:0000313" key="6">
    <source>
        <dbReference type="EMBL" id="AAK73159.1"/>
    </source>
</evidence>
<keyword evidence="1" id="KW-0547">Nucleotide-binding</keyword>
<evidence type="ECO:0000256" key="2">
    <source>
        <dbReference type="ARBA" id="ARBA00022840"/>
    </source>
</evidence>
<dbReference type="GO" id="GO:0005524">
    <property type="term" value="F:ATP binding"/>
    <property type="evidence" value="ECO:0007669"/>
    <property type="project" value="UniProtKB-KW"/>
</dbReference>
<dbReference type="GO" id="GO:0043565">
    <property type="term" value="F:sequence-specific DNA binding"/>
    <property type="evidence" value="ECO:0007669"/>
    <property type="project" value="InterPro"/>
</dbReference>
<dbReference type="Gene3D" id="3.30.450.40">
    <property type="match status" value="1"/>
</dbReference>
<organism evidence="6">
    <name type="scientific">Brevibacterium sp. HCU</name>
    <dbReference type="NCBI Taxonomy" id="133406"/>
    <lineage>
        <taxon>Bacteria</taxon>
        <taxon>Bacillati</taxon>
        <taxon>Actinomycetota</taxon>
        <taxon>Actinomycetes</taxon>
        <taxon>Micrococcales</taxon>
        <taxon>Brevibacteriaceae</taxon>
        <taxon>Brevibacterium</taxon>
    </lineage>
</organism>
<dbReference type="PROSITE" id="PS50045">
    <property type="entry name" value="SIGMA54_INTERACT_4"/>
    <property type="match status" value="1"/>
</dbReference>
<gene>
    <name evidence="6" type="primary">chnR1</name>
</gene>
<dbReference type="Pfam" id="PF02954">
    <property type="entry name" value="HTH_8"/>
    <property type="match status" value="1"/>
</dbReference>
<protein>
    <submittedName>
        <fullName evidence="6">Putative sigma 54 type regulator</fullName>
    </submittedName>
</protein>
<sequence length="458" mass="49193">MIGPRTHLTAVDTERGSDLSEEAVGTNGLGTALTTGSGIQIRGAEHYAHFYANAVCTGEPVLHPESGQGLGAIVLSGDESRHSNLLLPLLRGLVARMQLKILRNPDDFNFSSLPTIGDSKAADQPYDLFISSDRERINTGSTHLPKMRDHTAPVVGSVSVEGLDVGFARDHNGLHTLRLLGDATSAQVLHGETNSSRIVRDERWEGCFAETVSVLRSQRSIVLVGEAGVGKATLAALGMRAVDPHRPLNEIDAVRAKVDGWDTVLRSIAENLDAGKGLLIRGAEGLTSSERTEIRSLLNATADPFVVLTATIDFDDQSTLTSNATVAPTIVIPPLRQNPERVAPLWDALAGPGWRPARLTAPARKALSQYIWPGNLRELHHIAAMTVQNSAGSDITVDMLPDTVRSAPSGATMIERAERHALLQALQQADGNRSQAAAILGVSRATIYRKIKQYKLQE</sequence>
<dbReference type="Gene3D" id="1.10.10.60">
    <property type="entry name" value="Homeodomain-like"/>
    <property type="match status" value="1"/>
</dbReference>
<dbReference type="PROSITE" id="PS00688">
    <property type="entry name" value="SIGMA54_INTERACT_3"/>
    <property type="match status" value="1"/>
</dbReference>
<dbReference type="InterPro" id="IPR009057">
    <property type="entry name" value="Homeodomain-like_sf"/>
</dbReference>
<evidence type="ECO:0000256" key="1">
    <source>
        <dbReference type="ARBA" id="ARBA00022741"/>
    </source>
</evidence>
<dbReference type="InterPro" id="IPR027417">
    <property type="entry name" value="P-loop_NTPase"/>
</dbReference>
<dbReference type="GO" id="GO:0006355">
    <property type="term" value="P:regulation of DNA-templated transcription"/>
    <property type="evidence" value="ECO:0007669"/>
    <property type="project" value="InterPro"/>
</dbReference>